<comment type="caution">
    <text evidence="2">The sequence shown here is derived from an EMBL/GenBank/DDBJ whole genome shotgun (WGS) entry which is preliminary data.</text>
</comment>
<accession>A0A7C4JJV7</accession>
<organism evidence="2">
    <name type="scientific">Ignisphaera aggregans</name>
    <dbReference type="NCBI Taxonomy" id="334771"/>
    <lineage>
        <taxon>Archaea</taxon>
        <taxon>Thermoproteota</taxon>
        <taxon>Thermoprotei</taxon>
        <taxon>Desulfurococcales</taxon>
        <taxon>Desulfurococcaceae</taxon>
        <taxon>Ignisphaera</taxon>
    </lineage>
</organism>
<evidence type="ECO:0000313" key="2">
    <source>
        <dbReference type="EMBL" id="HGQ64744.1"/>
    </source>
</evidence>
<sequence>MSDDDVVRKLGLHIDKKLYEIIQGLSEEERKVLRYFIQNISVGSIIALRELKALYKVQDPKTIIRNLIDKGLLEQGFGCYNLAKSLREAIFKLIQGHI</sequence>
<dbReference type="InterPro" id="IPR054264">
    <property type="entry name" value="PBP2"/>
</dbReference>
<reference evidence="2" key="1">
    <citation type="journal article" date="2020" name="mSystems">
        <title>Genome- and Community-Level Interaction Insights into Carbon Utilization and Element Cycling Functions of Hydrothermarchaeota in Hydrothermal Sediment.</title>
        <authorList>
            <person name="Zhou Z."/>
            <person name="Liu Y."/>
            <person name="Xu W."/>
            <person name="Pan J."/>
            <person name="Luo Z.H."/>
            <person name="Li M."/>
        </authorList>
    </citation>
    <scope>NUCLEOTIDE SEQUENCE [LARGE SCALE GENOMIC DNA]</scope>
    <source>
        <strain evidence="2">SpSt-637</strain>
        <strain evidence="1">SpSt-667</strain>
    </source>
</reference>
<dbReference type="EMBL" id="DTBD01000050">
    <property type="protein sequence ID" value="HGQ64744.1"/>
    <property type="molecule type" value="Genomic_DNA"/>
</dbReference>
<dbReference type="Pfam" id="PF22511">
    <property type="entry name" value="PBP2"/>
    <property type="match status" value="1"/>
</dbReference>
<dbReference type="AlphaFoldDB" id="A0A7C4JJV7"/>
<name>A0A7C4JJV7_9CREN</name>
<dbReference type="EMBL" id="DTCK01000041">
    <property type="protein sequence ID" value="HGQ36526.1"/>
    <property type="molecule type" value="Genomic_DNA"/>
</dbReference>
<gene>
    <name evidence="2" type="ORF">ENU08_05810</name>
    <name evidence="1" type="ORF">ENU41_07655</name>
</gene>
<protein>
    <submittedName>
        <fullName evidence="2">Uncharacterized protein</fullName>
    </submittedName>
</protein>
<evidence type="ECO:0000313" key="1">
    <source>
        <dbReference type="EMBL" id="HGQ36526.1"/>
    </source>
</evidence>
<proteinExistence type="predicted"/>